<evidence type="ECO:0000313" key="2">
    <source>
        <dbReference type="EMBL" id="CAK1554017.1"/>
    </source>
</evidence>
<feature type="region of interest" description="Disordered" evidence="1">
    <location>
        <begin position="1"/>
        <end position="44"/>
    </location>
</feature>
<dbReference type="Proteomes" id="UP001497472">
    <property type="component" value="Unassembled WGS sequence"/>
</dbReference>
<protein>
    <recommendedName>
        <fullName evidence="4">Amino acid transporter transmembrane domain-containing protein</fullName>
    </recommendedName>
</protein>
<evidence type="ECO:0000313" key="3">
    <source>
        <dbReference type="Proteomes" id="UP001497472"/>
    </source>
</evidence>
<accession>A0AAV1JZJ0</accession>
<gene>
    <name evidence="2" type="ORF">LNINA_LOCUS12967</name>
</gene>
<proteinExistence type="predicted"/>
<comment type="caution">
    <text evidence="2">The sequence shown here is derived from an EMBL/GenBank/DDBJ whole genome shotgun (WGS) entry which is preliminary data.</text>
</comment>
<evidence type="ECO:0008006" key="4">
    <source>
        <dbReference type="Google" id="ProtNLM"/>
    </source>
</evidence>
<organism evidence="2 3">
    <name type="scientific">Leptosia nina</name>
    <dbReference type="NCBI Taxonomy" id="320188"/>
    <lineage>
        <taxon>Eukaryota</taxon>
        <taxon>Metazoa</taxon>
        <taxon>Ecdysozoa</taxon>
        <taxon>Arthropoda</taxon>
        <taxon>Hexapoda</taxon>
        <taxon>Insecta</taxon>
        <taxon>Pterygota</taxon>
        <taxon>Neoptera</taxon>
        <taxon>Endopterygota</taxon>
        <taxon>Lepidoptera</taxon>
        <taxon>Glossata</taxon>
        <taxon>Ditrysia</taxon>
        <taxon>Papilionoidea</taxon>
        <taxon>Pieridae</taxon>
        <taxon>Pierinae</taxon>
        <taxon>Leptosia</taxon>
    </lineage>
</organism>
<keyword evidence="3" id="KW-1185">Reference proteome</keyword>
<sequence>MSKKSQLEVEAAAMRPTATESTPLVSKEGVDSADGGKDGGPTRGLSVRQTAILVAGEMAGSGVLALPRALVKTGLFTPLLLAMLSENSYLTCSAHRYKV</sequence>
<name>A0AAV1JZJ0_9NEOP</name>
<feature type="compositionally biased region" description="Basic and acidic residues" evidence="1">
    <location>
        <begin position="28"/>
        <end position="37"/>
    </location>
</feature>
<dbReference type="AlphaFoldDB" id="A0AAV1JZJ0"/>
<evidence type="ECO:0000256" key="1">
    <source>
        <dbReference type="SAM" id="MobiDB-lite"/>
    </source>
</evidence>
<reference evidence="2 3" key="1">
    <citation type="submission" date="2023-11" db="EMBL/GenBank/DDBJ databases">
        <authorList>
            <person name="Okamura Y."/>
        </authorList>
    </citation>
    <scope>NUCLEOTIDE SEQUENCE [LARGE SCALE GENOMIC DNA]</scope>
</reference>
<dbReference type="EMBL" id="CAVLEF010000265">
    <property type="protein sequence ID" value="CAK1554017.1"/>
    <property type="molecule type" value="Genomic_DNA"/>
</dbReference>